<organism evidence="1 2">
    <name type="scientific">Croceibacterium xixiisoli</name>
    <dbReference type="NCBI Taxonomy" id="1476466"/>
    <lineage>
        <taxon>Bacteria</taxon>
        <taxon>Pseudomonadati</taxon>
        <taxon>Pseudomonadota</taxon>
        <taxon>Alphaproteobacteria</taxon>
        <taxon>Sphingomonadales</taxon>
        <taxon>Erythrobacteraceae</taxon>
        <taxon>Croceibacterium</taxon>
    </lineage>
</organism>
<dbReference type="OrthoDB" id="7360669at2"/>
<reference evidence="1 2" key="1">
    <citation type="submission" date="2019-12" db="EMBL/GenBank/DDBJ databases">
        <title>Genomic-based taxomic classification of the family Erythrobacteraceae.</title>
        <authorList>
            <person name="Xu L."/>
        </authorList>
    </citation>
    <scope>NUCLEOTIDE SEQUENCE [LARGE SCALE GENOMIC DNA]</scope>
    <source>
        <strain evidence="1 2">S36</strain>
    </source>
</reference>
<dbReference type="RefSeq" id="WP_161392582.1">
    <property type="nucleotide sequence ID" value="NZ_JBHSCP010000001.1"/>
</dbReference>
<dbReference type="AlphaFoldDB" id="A0A6I4U2J0"/>
<comment type="caution">
    <text evidence="1">The sequence shown here is derived from an EMBL/GenBank/DDBJ whole genome shotgun (WGS) entry which is preliminary data.</text>
</comment>
<evidence type="ECO:0000313" key="2">
    <source>
        <dbReference type="Proteomes" id="UP000469430"/>
    </source>
</evidence>
<proteinExistence type="predicted"/>
<accession>A0A6I4U2J0</accession>
<protein>
    <submittedName>
        <fullName evidence="1">Uncharacterized protein</fullName>
    </submittedName>
</protein>
<keyword evidence="2" id="KW-1185">Reference proteome</keyword>
<dbReference type="EMBL" id="WTYJ01000005">
    <property type="protein sequence ID" value="MXP00844.1"/>
    <property type="molecule type" value="Genomic_DNA"/>
</dbReference>
<name>A0A6I4U2J0_9SPHN</name>
<evidence type="ECO:0000313" key="1">
    <source>
        <dbReference type="EMBL" id="MXP00844.1"/>
    </source>
</evidence>
<dbReference type="Proteomes" id="UP000469430">
    <property type="component" value="Unassembled WGS sequence"/>
</dbReference>
<gene>
    <name evidence="1" type="ORF">GRI97_17790</name>
</gene>
<sequence>MYDYLDQSPTCLSSGSCFLLSAKRGWIMAAAQRHCPSLALAGWFSRMNLLEAVNDFSAVMQRFHRSGRQQMLVRDLTYPRITEFEAVMIAIWADVARQRSHQAGAVLELLLTEQQVPCTLAAMQRMAMAMRAIGLPPVGLEVACGQDAAGNNPG</sequence>